<dbReference type="PRINTS" id="PR00111">
    <property type="entry name" value="ABHYDROLASE"/>
</dbReference>
<reference evidence="2 3" key="1">
    <citation type="submission" date="2018-05" db="EMBL/GenBank/DDBJ databases">
        <title>Genomic Encyclopedia of Type Strains, Phase IV (KMG-V): Genome sequencing to study the core and pangenomes of soil and plant-associated prokaryotes.</title>
        <authorList>
            <person name="Whitman W."/>
        </authorList>
    </citation>
    <scope>NUCLEOTIDE SEQUENCE [LARGE SCALE GENOMIC DNA]</scope>
    <source>
        <strain evidence="2 3">SCZa-39</strain>
    </source>
</reference>
<feature type="domain" description="AB hydrolase-1" evidence="1">
    <location>
        <begin position="43"/>
        <end position="144"/>
    </location>
</feature>
<protein>
    <submittedName>
        <fullName evidence="2">Pimeloyl-ACP methyl ester carboxylesterase</fullName>
    </submittedName>
</protein>
<sequence>MGSRWTRNTGTMIDALHRQLSRAAITTQGDECALNHIDLGDGPPLLLIHGGHGGWYHWMKNIEALAAHSRVIAPDLPGFGASTAPKSGFTLHLAASELFALLDRLGIDTVDVAAFSFGACIAAQMAVRFPHRVRSLAVVNPAGMGPVSARLSDTQNEAARVAKAHGLEQGVRISLEEIMLCDSRLVTEDLCRLTADHVRATRVQTRPIARTHPTRALLDSVRAPMWLALGSQDPHQRHELDLRARYVESISAGNTSSMCHAAHWLQFEAAPWFNDNLANFIDRVRGTPRPPRSIDTGFQT</sequence>
<comment type="caution">
    <text evidence="2">The sequence shown here is derived from an EMBL/GenBank/DDBJ whole genome shotgun (WGS) entry which is preliminary data.</text>
</comment>
<evidence type="ECO:0000313" key="2">
    <source>
        <dbReference type="EMBL" id="PVX75807.1"/>
    </source>
</evidence>
<dbReference type="EMBL" id="QEOB01000017">
    <property type="protein sequence ID" value="PVX75807.1"/>
    <property type="molecule type" value="Genomic_DNA"/>
</dbReference>
<dbReference type="SUPFAM" id="SSF53474">
    <property type="entry name" value="alpha/beta-Hydrolases"/>
    <property type="match status" value="1"/>
</dbReference>
<dbReference type="PANTHER" id="PTHR43798">
    <property type="entry name" value="MONOACYLGLYCEROL LIPASE"/>
    <property type="match status" value="1"/>
</dbReference>
<evidence type="ECO:0000259" key="1">
    <source>
        <dbReference type="Pfam" id="PF00561"/>
    </source>
</evidence>
<dbReference type="Gene3D" id="3.40.50.1820">
    <property type="entry name" value="alpha/beta hydrolase"/>
    <property type="match status" value="1"/>
</dbReference>
<name>A0ABX5KEE3_9BURK</name>
<dbReference type="Pfam" id="PF00561">
    <property type="entry name" value="Abhydrolase_1"/>
    <property type="match status" value="1"/>
</dbReference>
<dbReference type="InterPro" id="IPR050266">
    <property type="entry name" value="AB_hydrolase_sf"/>
</dbReference>
<gene>
    <name evidence="2" type="ORF">C7402_117219</name>
</gene>
<proteinExistence type="predicted"/>
<evidence type="ECO:0000313" key="3">
    <source>
        <dbReference type="Proteomes" id="UP000245712"/>
    </source>
</evidence>
<dbReference type="InterPro" id="IPR029058">
    <property type="entry name" value="AB_hydrolase_fold"/>
</dbReference>
<dbReference type="InterPro" id="IPR000073">
    <property type="entry name" value="AB_hydrolase_1"/>
</dbReference>
<organism evidence="2 3">
    <name type="scientific">Paraburkholderia unamae</name>
    <dbReference type="NCBI Taxonomy" id="219649"/>
    <lineage>
        <taxon>Bacteria</taxon>
        <taxon>Pseudomonadati</taxon>
        <taxon>Pseudomonadota</taxon>
        <taxon>Betaproteobacteria</taxon>
        <taxon>Burkholderiales</taxon>
        <taxon>Burkholderiaceae</taxon>
        <taxon>Paraburkholderia</taxon>
    </lineage>
</organism>
<accession>A0ABX5KEE3</accession>
<keyword evidence="3" id="KW-1185">Reference proteome</keyword>
<dbReference type="Proteomes" id="UP000245712">
    <property type="component" value="Unassembled WGS sequence"/>
</dbReference>